<feature type="binding site" evidence="17">
    <location>
        <position position="414"/>
    </location>
    <ligand>
        <name>acetyl-CoA</name>
        <dbReference type="ChEBI" id="CHEBI:57288"/>
    </ligand>
</feature>
<evidence type="ECO:0000256" key="14">
    <source>
        <dbReference type="ARBA" id="ARBA00048247"/>
    </source>
</evidence>
<keyword evidence="10 17" id="KW-0573">Peptidoglycan synthesis</keyword>
<feature type="compositionally biased region" description="Low complexity" evidence="18">
    <location>
        <begin position="468"/>
        <end position="478"/>
    </location>
</feature>
<feature type="binding site" evidence="17">
    <location>
        <position position="386"/>
    </location>
    <ligand>
        <name>UDP-N-acetyl-alpha-D-glucosamine</name>
        <dbReference type="ChEBI" id="CHEBI:57705"/>
    </ligand>
</feature>
<feature type="binding site" evidence="17">
    <location>
        <position position="375"/>
    </location>
    <ligand>
        <name>UDP-N-acetyl-alpha-D-glucosamine</name>
        <dbReference type="ChEBI" id="CHEBI:57705"/>
    </ligand>
</feature>
<dbReference type="Pfam" id="PF12804">
    <property type="entry name" value="NTP_transf_3"/>
    <property type="match status" value="1"/>
</dbReference>
<evidence type="ECO:0000256" key="6">
    <source>
        <dbReference type="ARBA" id="ARBA00022723"/>
    </source>
</evidence>
<evidence type="ECO:0000256" key="15">
    <source>
        <dbReference type="ARBA" id="ARBA00048493"/>
    </source>
</evidence>
<dbReference type="HAMAP" id="MF_01631">
    <property type="entry name" value="GlmU"/>
    <property type="match status" value="1"/>
</dbReference>
<feature type="active site" description="Proton acceptor" evidence="17">
    <location>
        <position position="372"/>
    </location>
</feature>
<evidence type="ECO:0000256" key="11">
    <source>
        <dbReference type="ARBA" id="ARBA00023268"/>
    </source>
</evidence>
<organism evidence="20 21">
    <name type="scientific">Microbacterium pumilum</name>
    <dbReference type="NCBI Taxonomy" id="344165"/>
    <lineage>
        <taxon>Bacteria</taxon>
        <taxon>Bacillati</taxon>
        <taxon>Actinomycetota</taxon>
        <taxon>Actinomycetes</taxon>
        <taxon>Micrococcales</taxon>
        <taxon>Microbacteriaceae</taxon>
        <taxon>Microbacterium</taxon>
    </lineage>
</organism>
<comment type="subcellular location">
    <subcellularLocation>
        <location evidence="17">Cytoplasm</location>
    </subcellularLocation>
</comment>
<feature type="binding site" evidence="17">
    <location>
        <position position="389"/>
    </location>
    <ligand>
        <name>acetyl-CoA</name>
        <dbReference type="ChEBI" id="CHEBI:57288"/>
    </ligand>
</feature>
<dbReference type="Proteomes" id="UP001500326">
    <property type="component" value="Unassembled WGS sequence"/>
</dbReference>
<dbReference type="CDD" id="cd03353">
    <property type="entry name" value="LbH_GlmU_C"/>
    <property type="match status" value="1"/>
</dbReference>
<dbReference type="PANTHER" id="PTHR43584">
    <property type="entry name" value="NUCLEOTIDYL TRANSFERASE"/>
    <property type="match status" value="1"/>
</dbReference>
<feature type="binding site" evidence="17">
    <location>
        <position position="360"/>
    </location>
    <ligand>
        <name>UDP-N-acetyl-alpha-D-glucosamine</name>
        <dbReference type="ChEBI" id="CHEBI:57705"/>
    </ligand>
</feature>
<comment type="catalytic activity">
    <reaction evidence="15 17">
        <text>N-acetyl-alpha-D-glucosamine 1-phosphate + UTP + H(+) = UDP-N-acetyl-alpha-D-glucosamine + diphosphate</text>
        <dbReference type="Rhea" id="RHEA:13509"/>
        <dbReference type="ChEBI" id="CHEBI:15378"/>
        <dbReference type="ChEBI" id="CHEBI:33019"/>
        <dbReference type="ChEBI" id="CHEBI:46398"/>
        <dbReference type="ChEBI" id="CHEBI:57705"/>
        <dbReference type="ChEBI" id="CHEBI:57776"/>
        <dbReference type="EC" id="2.7.7.23"/>
    </reaction>
</comment>
<dbReference type="SUPFAM" id="SSF51161">
    <property type="entry name" value="Trimeric LpxA-like enzymes"/>
    <property type="match status" value="1"/>
</dbReference>
<dbReference type="RefSeq" id="WP_344064316.1">
    <property type="nucleotide sequence ID" value="NZ_BAAAOH010000001.1"/>
</dbReference>
<keyword evidence="9 17" id="KW-0133">Cell shape</keyword>
<keyword evidence="12 17" id="KW-0012">Acyltransferase</keyword>
<evidence type="ECO:0000313" key="21">
    <source>
        <dbReference type="Proteomes" id="UP001500326"/>
    </source>
</evidence>
<dbReference type="EC" id="2.7.7.23" evidence="17"/>
<comment type="caution">
    <text evidence="17">Lacks conserved residue(s) required for the propagation of feature annotation.</text>
</comment>
<feature type="binding site" evidence="17">
    <location>
        <position position="29"/>
    </location>
    <ligand>
        <name>UDP-N-acetyl-alpha-D-glucosamine</name>
        <dbReference type="ChEBI" id="CHEBI:57705"/>
    </ligand>
</feature>
<dbReference type="NCBIfam" id="NF010932">
    <property type="entry name" value="PRK14352.1"/>
    <property type="match status" value="1"/>
</dbReference>
<dbReference type="InterPro" id="IPR050065">
    <property type="entry name" value="GlmU-like"/>
</dbReference>
<comment type="similarity">
    <text evidence="2 17">In the N-terminal section; belongs to the N-acetylglucosamine-1-phosphate uridyltransferase family.</text>
</comment>
<feature type="binding site" evidence="17">
    <location>
        <position position="149"/>
    </location>
    <ligand>
        <name>UDP-N-acetyl-alpha-D-glucosamine</name>
        <dbReference type="ChEBI" id="CHEBI:57705"/>
    </ligand>
</feature>
<gene>
    <name evidence="17 20" type="primary">glmU</name>
    <name evidence="20" type="ORF">GCM10009777_31340</name>
</gene>
<dbReference type="InterPro" id="IPR029044">
    <property type="entry name" value="Nucleotide-diphossugar_trans"/>
</dbReference>
<feature type="region of interest" description="Disordered" evidence="18">
    <location>
        <begin position="461"/>
        <end position="490"/>
    </location>
</feature>
<evidence type="ECO:0000313" key="20">
    <source>
        <dbReference type="EMBL" id="GAA1993491.1"/>
    </source>
</evidence>
<evidence type="ECO:0000259" key="19">
    <source>
        <dbReference type="Pfam" id="PF12804"/>
    </source>
</evidence>
<feature type="binding site" evidence="17">
    <location>
        <position position="237"/>
    </location>
    <ligand>
        <name>UDP-N-acetyl-alpha-D-glucosamine</name>
        <dbReference type="ChEBI" id="CHEBI:57705"/>
    </ligand>
</feature>
<feature type="region of interest" description="N-acetyltransferase" evidence="17">
    <location>
        <begin position="261"/>
        <end position="490"/>
    </location>
</feature>
<proteinExistence type="inferred from homology"/>
<evidence type="ECO:0000256" key="16">
    <source>
        <dbReference type="ARBA" id="ARBA00049628"/>
    </source>
</evidence>
<reference evidence="21" key="1">
    <citation type="journal article" date="2019" name="Int. J. Syst. Evol. Microbiol.">
        <title>The Global Catalogue of Microorganisms (GCM) 10K type strain sequencing project: providing services to taxonomists for standard genome sequencing and annotation.</title>
        <authorList>
            <consortium name="The Broad Institute Genomics Platform"/>
            <consortium name="The Broad Institute Genome Sequencing Center for Infectious Disease"/>
            <person name="Wu L."/>
            <person name="Ma J."/>
        </authorList>
    </citation>
    <scope>NUCLEOTIDE SEQUENCE [LARGE SCALE GENOMIC DNA]</scope>
    <source>
        <strain evidence="21">JCM 14902</strain>
    </source>
</reference>
<dbReference type="NCBIfam" id="TIGR01173">
    <property type="entry name" value="glmU"/>
    <property type="match status" value="1"/>
</dbReference>
<dbReference type="EMBL" id="BAAAOH010000001">
    <property type="protein sequence ID" value="GAA1993491.1"/>
    <property type="molecule type" value="Genomic_DNA"/>
</dbReference>
<evidence type="ECO:0000256" key="7">
    <source>
        <dbReference type="ARBA" id="ARBA00022737"/>
    </source>
</evidence>
<keyword evidence="3 17" id="KW-0963">Cytoplasm</keyword>
<protein>
    <recommendedName>
        <fullName evidence="17">Bifunctional protein GlmU</fullName>
    </recommendedName>
    <domain>
        <recommendedName>
            <fullName evidence="17">UDP-N-acetylglucosamine pyrophosphorylase</fullName>
            <ecNumber evidence="17">2.7.7.23</ecNumber>
        </recommendedName>
        <alternativeName>
            <fullName evidence="17">N-acetylglucosamine-1-phosphate uridyltransferase</fullName>
        </alternativeName>
    </domain>
    <domain>
        <recommendedName>
            <fullName evidence="17">Glucosamine-1-phosphate N-acetyltransferase</fullName>
            <ecNumber evidence="17">2.3.1.157</ecNumber>
        </recommendedName>
    </domain>
</protein>
<feature type="binding site" evidence="17">
    <location>
        <begin position="110"/>
        <end position="112"/>
    </location>
    <ligand>
        <name>UDP-N-acetyl-alpha-D-glucosamine</name>
        <dbReference type="ChEBI" id="CHEBI:57705"/>
    </ligand>
</feature>
<keyword evidence="6 17" id="KW-0479">Metal-binding</keyword>
<evidence type="ECO:0000256" key="8">
    <source>
        <dbReference type="ARBA" id="ARBA00022842"/>
    </source>
</evidence>
<feature type="binding site" evidence="17">
    <location>
        <position position="82"/>
    </location>
    <ligand>
        <name>UDP-N-acetyl-alpha-D-glucosamine</name>
        <dbReference type="ChEBI" id="CHEBI:57705"/>
    </ligand>
</feature>
<comment type="subunit">
    <text evidence="17">Homotrimer.</text>
</comment>
<feature type="binding site" evidence="17">
    <location>
        <position position="342"/>
    </location>
    <ligand>
        <name>UDP-N-acetyl-alpha-D-glucosamine</name>
        <dbReference type="ChEBI" id="CHEBI:57705"/>
    </ligand>
</feature>
<accession>A0ABP5ED92</accession>
<dbReference type="SUPFAM" id="SSF53448">
    <property type="entry name" value="Nucleotide-diphospho-sugar transferases"/>
    <property type="match status" value="1"/>
</dbReference>
<evidence type="ECO:0000256" key="5">
    <source>
        <dbReference type="ARBA" id="ARBA00022695"/>
    </source>
</evidence>
<comment type="pathway">
    <text evidence="17">Bacterial outer membrane biogenesis; LPS lipid A biosynthesis.</text>
</comment>
<feature type="binding site" evidence="17">
    <location>
        <begin position="87"/>
        <end position="88"/>
    </location>
    <ligand>
        <name>UDP-N-acetyl-alpha-D-glucosamine</name>
        <dbReference type="ChEBI" id="CHEBI:57705"/>
    </ligand>
</feature>
<dbReference type="InterPro" id="IPR005882">
    <property type="entry name" value="Bifunctional_GlmU"/>
</dbReference>
<comment type="caution">
    <text evidence="20">The sequence shown here is derived from an EMBL/GenBank/DDBJ whole genome shotgun (WGS) entry which is preliminary data.</text>
</comment>
<evidence type="ECO:0000256" key="2">
    <source>
        <dbReference type="ARBA" id="ARBA00007947"/>
    </source>
</evidence>
<keyword evidence="21" id="KW-1185">Reference proteome</keyword>
<name>A0ABP5ED92_9MICO</name>
<comment type="similarity">
    <text evidence="1 17">In the C-terminal section; belongs to the transferase hexapeptide repeat family.</text>
</comment>
<dbReference type="InterPro" id="IPR025877">
    <property type="entry name" value="MobA-like_NTP_Trfase"/>
</dbReference>
<keyword evidence="8 17" id="KW-0460">Magnesium</keyword>
<keyword evidence="5 17" id="KW-0548">Nucleotidyltransferase</keyword>
<evidence type="ECO:0000256" key="4">
    <source>
        <dbReference type="ARBA" id="ARBA00022679"/>
    </source>
</evidence>
<dbReference type="InterPro" id="IPR011004">
    <property type="entry name" value="Trimer_LpxA-like_sf"/>
</dbReference>
<dbReference type="InterPro" id="IPR038009">
    <property type="entry name" value="GlmU_C_LbH"/>
</dbReference>
<comment type="catalytic activity">
    <reaction evidence="14 17">
        <text>alpha-D-glucosamine 1-phosphate + acetyl-CoA = N-acetyl-alpha-D-glucosamine 1-phosphate + CoA + H(+)</text>
        <dbReference type="Rhea" id="RHEA:13725"/>
        <dbReference type="ChEBI" id="CHEBI:15378"/>
        <dbReference type="ChEBI" id="CHEBI:57287"/>
        <dbReference type="ChEBI" id="CHEBI:57288"/>
        <dbReference type="ChEBI" id="CHEBI:57776"/>
        <dbReference type="ChEBI" id="CHEBI:58516"/>
        <dbReference type="EC" id="2.3.1.157"/>
    </reaction>
</comment>
<evidence type="ECO:0000256" key="17">
    <source>
        <dbReference type="HAMAP-Rule" id="MF_01631"/>
    </source>
</evidence>
<feature type="region of interest" description="Pyrophosphorylase" evidence="17">
    <location>
        <begin position="1"/>
        <end position="239"/>
    </location>
</feature>
<feature type="domain" description="MobA-like NTP transferase" evidence="19">
    <location>
        <begin position="12"/>
        <end position="139"/>
    </location>
</feature>
<evidence type="ECO:0000256" key="18">
    <source>
        <dbReference type="SAM" id="MobiDB-lite"/>
    </source>
</evidence>
<feature type="binding site" evidence="17">
    <location>
        <begin position="15"/>
        <end position="18"/>
    </location>
    <ligand>
        <name>UDP-N-acetyl-alpha-D-glucosamine</name>
        <dbReference type="ChEBI" id="CHEBI:57705"/>
    </ligand>
</feature>
<feature type="binding site" evidence="17">
    <location>
        <position position="237"/>
    </location>
    <ligand>
        <name>Mg(2+)</name>
        <dbReference type="ChEBI" id="CHEBI:18420"/>
    </ligand>
</feature>
<keyword evidence="7 17" id="KW-0677">Repeat</keyword>
<comment type="cofactor">
    <cofactor evidence="17">
        <name>Mg(2+)</name>
        <dbReference type="ChEBI" id="CHEBI:18420"/>
    </cofactor>
    <text evidence="17">Binds 1 Mg(2+) ion per subunit.</text>
</comment>
<feature type="binding site" evidence="17">
    <location>
        <position position="432"/>
    </location>
    <ligand>
        <name>acetyl-CoA</name>
        <dbReference type="ChEBI" id="CHEBI:57288"/>
    </ligand>
</feature>
<keyword evidence="13 17" id="KW-0961">Cell wall biogenesis/degradation</keyword>
<evidence type="ECO:0000256" key="3">
    <source>
        <dbReference type="ARBA" id="ARBA00022490"/>
    </source>
</evidence>
<dbReference type="CDD" id="cd02540">
    <property type="entry name" value="GT2_GlmU_N_bac"/>
    <property type="match status" value="1"/>
</dbReference>
<dbReference type="PANTHER" id="PTHR43584:SF3">
    <property type="entry name" value="BIFUNCTIONAL PROTEIN GLMU"/>
    <property type="match status" value="1"/>
</dbReference>
<sequence>MTENIVDTRLAVIVLAAGQGTRMKSSIPKVLHRIGGRPLVGHVLDIAYALSPERVVVVVRHERDQVAAAVLDSAPDVVVVDQDETPGTGRAVEMALDELGGFDGDVLVLSGDVPLLEEATLVNLVRAHRDGAAAATVLSADVPDATGYGRVIRAADGAVQRIVEQKDATADEASVSEINAGVYVFQAPALRAHISLVGTANAQGEKYLTDIVALLRASGLTVAVSSAPDAATALGVNDRVQLSEAARVLNARTVRRWQLEGVTILDPATTWIDVTAKLAPDVTVLPNTHILRATVIAEGATVGPDTSLVDCEVGEWATVTRADATLAVIGASATVGPFAYLRPGTYLGDKGKIGTFVETKNSTIGERSKVPHLSYIGDTTIGTGVNLGAGAITANYDDIAKHRTEIGDEVHTGSHNVFVAPVRVGDGAKTGAGAVIRKDVPAGALALSVAPQRNIEGWVETNRPGTGAADVAARARSAQKADDGAQEEDG</sequence>
<keyword evidence="11 17" id="KW-0511">Multifunctional enzyme</keyword>
<comment type="function">
    <text evidence="16 17">Catalyzes the last two sequential reactions in the de novo biosynthetic pathway for UDP-N-acetylglucosamine (UDP-GlcNAc). The C-terminal domain catalyzes the transfer of acetyl group from acetyl coenzyme A to glucosamine-1-phosphate (GlcN-1-P) to produce N-acetylglucosamine-1-phosphate (GlcNAc-1-P), which is converted into UDP-GlcNAc by the transfer of uridine 5-monophosphate (from uridine 5-triphosphate), a reaction catalyzed by the N-terminal domain.</text>
</comment>
<feature type="binding site" evidence="17">
    <location>
        <position position="112"/>
    </location>
    <ligand>
        <name>Mg(2+)</name>
        <dbReference type="ChEBI" id="CHEBI:18420"/>
    </ligand>
</feature>
<dbReference type="Gene3D" id="3.90.550.10">
    <property type="entry name" value="Spore Coat Polysaccharide Biosynthesis Protein SpsA, Chain A"/>
    <property type="match status" value="1"/>
</dbReference>
<dbReference type="EC" id="2.3.1.157" evidence="17"/>
<evidence type="ECO:0000256" key="13">
    <source>
        <dbReference type="ARBA" id="ARBA00023316"/>
    </source>
</evidence>
<evidence type="ECO:0000256" key="9">
    <source>
        <dbReference type="ARBA" id="ARBA00022960"/>
    </source>
</evidence>
<dbReference type="Gene3D" id="2.160.10.10">
    <property type="entry name" value="Hexapeptide repeat proteins"/>
    <property type="match status" value="1"/>
</dbReference>
<feature type="binding site" evidence="17">
    <location>
        <begin position="395"/>
        <end position="396"/>
    </location>
    <ligand>
        <name>acetyl-CoA</name>
        <dbReference type="ChEBI" id="CHEBI:57288"/>
    </ligand>
</feature>
<comment type="pathway">
    <text evidence="17">Nucleotide-sugar biosynthesis; UDP-N-acetyl-alpha-D-glucosamine biosynthesis; UDP-N-acetyl-alpha-D-glucosamine from N-acetyl-alpha-D-glucosamine 1-phosphate: step 1/1.</text>
</comment>
<evidence type="ECO:0000256" key="12">
    <source>
        <dbReference type="ARBA" id="ARBA00023315"/>
    </source>
</evidence>
<evidence type="ECO:0000256" key="1">
    <source>
        <dbReference type="ARBA" id="ARBA00007707"/>
    </source>
</evidence>
<feature type="binding site" evidence="17">
    <location>
        <position position="179"/>
    </location>
    <ligand>
        <name>UDP-N-acetyl-alpha-D-glucosamine</name>
        <dbReference type="ChEBI" id="CHEBI:57705"/>
    </ligand>
</feature>
<evidence type="ECO:0000256" key="10">
    <source>
        <dbReference type="ARBA" id="ARBA00022984"/>
    </source>
</evidence>
<feature type="region of interest" description="Linker" evidence="17">
    <location>
        <begin position="240"/>
        <end position="260"/>
    </location>
</feature>
<keyword evidence="4 17" id="KW-0808">Transferase</keyword>
<comment type="pathway">
    <text evidence="17">Nucleotide-sugar biosynthesis; UDP-N-acetyl-alpha-D-glucosamine biosynthesis; N-acetyl-alpha-D-glucosamine 1-phosphate from alpha-D-glucosamine 6-phosphate (route II): step 2/2.</text>
</comment>
<feature type="binding site" evidence="17">
    <location>
        <position position="164"/>
    </location>
    <ligand>
        <name>UDP-N-acetyl-alpha-D-glucosamine</name>
        <dbReference type="ChEBI" id="CHEBI:57705"/>
    </ligand>
</feature>